<dbReference type="AlphaFoldDB" id="A0A1H8RZ15"/>
<evidence type="ECO:0000256" key="5">
    <source>
        <dbReference type="ARBA" id="ARBA00022970"/>
    </source>
</evidence>
<dbReference type="Proteomes" id="UP000198893">
    <property type="component" value="Unassembled WGS sequence"/>
</dbReference>
<dbReference type="RefSeq" id="WP_093117955.1">
    <property type="nucleotide sequence ID" value="NZ_FODS01000010.1"/>
</dbReference>
<protein>
    <submittedName>
        <fullName evidence="7">Amino acid/amide ABC transporter ATP-binding protein 2, HAAT family</fullName>
    </submittedName>
</protein>
<feature type="domain" description="ABC transporter" evidence="6">
    <location>
        <begin position="13"/>
        <end position="253"/>
    </location>
</feature>
<dbReference type="InterPro" id="IPR003593">
    <property type="entry name" value="AAA+_ATPase"/>
</dbReference>
<dbReference type="InterPro" id="IPR003439">
    <property type="entry name" value="ABC_transporter-like_ATP-bd"/>
</dbReference>
<evidence type="ECO:0000256" key="2">
    <source>
        <dbReference type="ARBA" id="ARBA00022448"/>
    </source>
</evidence>
<dbReference type="PROSITE" id="PS50893">
    <property type="entry name" value="ABC_TRANSPORTER_2"/>
    <property type="match status" value="1"/>
</dbReference>
<gene>
    <name evidence="7" type="ORF">SAMN04490248_11038</name>
</gene>
<dbReference type="CDD" id="cd03224">
    <property type="entry name" value="ABC_TM1139_LivF_branched"/>
    <property type="match status" value="1"/>
</dbReference>
<evidence type="ECO:0000256" key="3">
    <source>
        <dbReference type="ARBA" id="ARBA00022741"/>
    </source>
</evidence>
<dbReference type="GO" id="GO:0005524">
    <property type="term" value="F:ATP binding"/>
    <property type="evidence" value="ECO:0007669"/>
    <property type="project" value="UniProtKB-KW"/>
</dbReference>
<dbReference type="EMBL" id="FODS01000010">
    <property type="protein sequence ID" value="SEO71378.1"/>
    <property type="molecule type" value="Genomic_DNA"/>
</dbReference>
<proteinExistence type="inferred from homology"/>
<dbReference type="GO" id="GO:0016887">
    <property type="term" value="F:ATP hydrolysis activity"/>
    <property type="evidence" value="ECO:0007669"/>
    <property type="project" value="InterPro"/>
</dbReference>
<keyword evidence="5" id="KW-0029">Amino-acid transport</keyword>
<comment type="similarity">
    <text evidence="1">Belongs to the ABC transporter superfamily.</text>
</comment>
<dbReference type="Pfam" id="PF00005">
    <property type="entry name" value="ABC_tran"/>
    <property type="match status" value="1"/>
</dbReference>
<accession>A0A1H8RZ15</accession>
<dbReference type="PANTHER" id="PTHR43820:SF8">
    <property type="entry name" value="ABC TRANSPORTER SUBSTRATE-BINDING PROTEIN"/>
    <property type="match status" value="1"/>
</dbReference>
<keyword evidence="4 7" id="KW-0067">ATP-binding</keyword>
<evidence type="ECO:0000256" key="1">
    <source>
        <dbReference type="ARBA" id="ARBA00005417"/>
    </source>
</evidence>
<dbReference type="InterPro" id="IPR027417">
    <property type="entry name" value="P-loop_NTPase"/>
</dbReference>
<organism evidence="7 8">
    <name type="scientific">Salinihabitans flavidus</name>
    <dbReference type="NCBI Taxonomy" id="569882"/>
    <lineage>
        <taxon>Bacteria</taxon>
        <taxon>Pseudomonadati</taxon>
        <taxon>Pseudomonadota</taxon>
        <taxon>Alphaproteobacteria</taxon>
        <taxon>Rhodobacterales</taxon>
        <taxon>Roseobacteraceae</taxon>
        <taxon>Salinihabitans</taxon>
    </lineage>
</organism>
<dbReference type="STRING" id="569882.SAMN04490248_11038"/>
<evidence type="ECO:0000313" key="8">
    <source>
        <dbReference type="Proteomes" id="UP000198893"/>
    </source>
</evidence>
<dbReference type="GO" id="GO:0015807">
    <property type="term" value="P:L-amino acid transport"/>
    <property type="evidence" value="ECO:0007669"/>
    <property type="project" value="TreeGrafter"/>
</dbReference>
<dbReference type="InterPro" id="IPR052156">
    <property type="entry name" value="BCAA_Transport_ATP-bd_LivF"/>
</dbReference>
<dbReference type="SUPFAM" id="SSF52540">
    <property type="entry name" value="P-loop containing nucleoside triphosphate hydrolases"/>
    <property type="match status" value="1"/>
</dbReference>
<name>A0A1H8RZ15_9RHOB</name>
<keyword evidence="8" id="KW-1185">Reference proteome</keyword>
<dbReference type="OrthoDB" id="9806149at2"/>
<dbReference type="SMART" id="SM00382">
    <property type="entry name" value="AAA"/>
    <property type="match status" value="1"/>
</dbReference>
<sequence length="275" mass="30756">MLDAGKVTQDTLLEVNNIEVIYNHVILVLKGVSLSVPKGGITALLGGNGAGKTTTLKAVSNLLHSERGEVTKGNIRYRGDRVQGLDPSTLVKMGVVQVMEGRHCFEHLTIEENLLTGAYTRGSSRAEITQDLEKVYEYFPRLKERRKSQAGYTSGGEQQMCAIGRALMSRPETILLDEPSMGLAPQLVEQIFGIVKSLNEEEGYTFLLAEQNTNVALRFAHYGYILESGRVVMDGPADDLRENPDVKEFYLGVSEEGRRSFREVRSYRRRKRWLS</sequence>
<evidence type="ECO:0000256" key="4">
    <source>
        <dbReference type="ARBA" id="ARBA00022840"/>
    </source>
</evidence>
<dbReference type="GO" id="GO:0015658">
    <property type="term" value="F:branched-chain amino acid transmembrane transporter activity"/>
    <property type="evidence" value="ECO:0007669"/>
    <property type="project" value="TreeGrafter"/>
</dbReference>
<dbReference type="PANTHER" id="PTHR43820">
    <property type="entry name" value="HIGH-AFFINITY BRANCHED-CHAIN AMINO ACID TRANSPORT ATP-BINDING PROTEIN LIVF"/>
    <property type="match status" value="1"/>
</dbReference>
<evidence type="ECO:0000259" key="6">
    <source>
        <dbReference type="PROSITE" id="PS50893"/>
    </source>
</evidence>
<reference evidence="7 8" key="1">
    <citation type="submission" date="2016-10" db="EMBL/GenBank/DDBJ databases">
        <authorList>
            <person name="de Groot N.N."/>
        </authorList>
    </citation>
    <scope>NUCLEOTIDE SEQUENCE [LARGE SCALE GENOMIC DNA]</scope>
    <source>
        <strain evidence="7 8">DSM 27842</strain>
    </source>
</reference>
<dbReference type="Gene3D" id="3.40.50.300">
    <property type="entry name" value="P-loop containing nucleotide triphosphate hydrolases"/>
    <property type="match status" value="1"/>
</dbReference>
<keyword evidence="3" id="KW-0547">Nucleotide-binding</keyword>
<keyword evidence="2" id="KW-0813">Transport</keyword>
<evidence type="ECO:0000313" key="7">
    <source>
        <dbReference type="EMBL" id="SEO71378.1"/>
    </source>
</evidence>